<dbReference type="InterPro" id="IPR020845">
    <property type="entry name" value="AMP-binding_CS"/>
</dbReference>
<evidence type="ECO:0000259" key="1">
    <source>
        <dbReference type="Pfam" id="PF00501"/>
    </source>
</evidence>
<keyword evidence="4" id="KW-1185">Reference proteome</keyword>
<dbReference type="Gene3D" id="3.40.50.980">
    <property type="match status" value="2"/>
</dbReference>
<dbReference type="RefSeq" id="WP_356956620.1">
    <property type="nucleotide sequence ID" value="NZ_JBEYBD010000006.1"/>
</dbReference>
<evidence type="ECO:0000313" key="4">
    <source>
        <dbReference type="Proteomes" id="UP001550628"/>
    </source>
</evidence>
<dbReference type="InterPro" id="IPR045851">
    <property type="entry name" value="AMP-bd_C_sf"/>
</dbReference>
<proteinExistence type="predicted"/>
<protein>
    <submittedName>
        <fullName evidence="3">AMP-binding protein</fullName>
    </submittedName>
</protein>
<dbReference type="EMBL" id="JBEYBF010000009">
    <property type="protein sequence ID" value="MEU1953181.1"/>
    <property type="molecule type" value="Genomic_DNA"/>
</dbReference>
<comment type="caution">
    <text evidence="3">The sequence shown here is derived from an EMBL/GenBank/DDBJ whole genome shotgun (WGS) entry which is preliminary data.</text>
</comment>
<dbReference type="Gene3D" id="3.30.300.30">
    <property type="match status" value="1"/>
</dbReference>
<organism evidence="3 4">
    <name type="scientific">Nocardia rhamnosiphila</name>
    <dbReference type="NCBI Taxonomy" id="426716"/>
    <lineage>
        <taxon>Bacteria</taxon>
        <taxon>Bacillati</taxon>
        <taxon>Actinomycetota</taxon>
        <taxon>Actinomycetes</taxon>
        <taxon>Mycobacteriales</taxon>
        <taxon>Nocardiaceae</taxon>
        <taxon>Nocardia</taxon>
    </lineage>
</organism>
<name>A0ABV2WQN2_9NOCA</name>
<dbReference type="Pfam" id="PF00501">
    <property type="entry name" value="AMP-binding"/>
    <property type="match status" value="1"/>
</dbReference>
<dbReference type="PROSITE" id="PS00455">
    <property type="entry name" value="AMP_BINDING"/>
    <property type="match status" value="1"/>
</dbReference>
<dbReference type="Pfam" id="PF13193">
    <property type="entry name" value="AMP-binding_C"/>
    <property type="match status" value="1"/>
</dbReference>
<dbReference type="InterPro" id="IPR000873">
    <property type="entry name" value="AMP-dep_synth/lig_dom"/>
</dbReference>
<evidence type="ECO:0000313" key="3">
    <source>
        <dbReference type="EMBL" id="MEU1953181.1"/>
    </source>
</evidence>
<sequence>MSSPALPGFTPWPSDRIDHYRAEKLWTGETFGSLLTARATASPEAIAVVDAANRWTYAELEHRSRSLATGFARLGIRPRDRVLVQLPNRAEFVEVIFALFHLGALPVFCLPAHREAELIPIATASGAVAMVTCDRHQRFDHAALADTVRREVETLRHILLVTDDPAPEFAEGAADLADYRDEPGELTEPDAGDVAFLQLSGGSTGIPKLIPRTHDDYLYSVRRSAEITELGPDTVYMATLPIAHNFPMSSPGILGALYAGGTVAMTPDPTPSTAFAVIERFGVTITGLVPPLARLWVERAEKGGELPDLSSLKVVQVGGARCPDELARRVGPALGVTLQQVFGMAEGLVCYTRLDDPIDVVVGTQGRPMSEYDRIRVVDDADVDVAPGADGNLLTEGPYTIRGYYDNPEANARSFTADGWYRTGDIVSLRPDGNLVVKGRAGDWVNRGGEKVSAEELEAHLLEHPGIRDAVIVGTPDPVLGQRICAFVQPLDPQTPPTLTTVRTFVRERGIAAWKMPDAVVTVAEFPETGVGKTSRRDLRRLLAEGHRTA</sequence>
<dbReference type="Gene3D" id="2.30.38.10">
    <property type="entry name" value="Luciferase, Domain 3"/>
    <property type="match status" value="1"/>
</dbReference>
<dbReference type="PANTHER" id="PTHR43767:SF10">
    <property type="entry name" value="SURFACTIN SYNTHASE SUBUNIT 1"/>
    <property type="match status" value="1"/>
</dbReference>
<feature type="domain" description="AMP-dependent synthetase/ligase" evidence="1">
    <location>
        <begin position="37"/>
        <end position="405"/>
    </location>
</feature>
<dbReference type="PANTHER" id="PTHR43767">
    <property type="entry name" value="LONG-CHAIN-FATTY-ACID--COA LIGASE"/>
    <property type="match status" value="1"/>
</dbReference>
<dbReference type="InterPro" id="IPR050237">
    <property type="entry name" value="ATP-dep_AMP-bd_enzyme"/>
</dbReference>
<dbReference type="InterPro" id="IPR025110">
    <property type="entry name" value="AMP-bd_C"/>
</dbReference>
<gene>
    <name evidence="3" type="ORF">ABZ510_15065</name>
</gene>
<accession>A0ABV2WQN2</accession>
<dbReference type="Proteomes" id="UP001550628">
    <property type="component" value="Unassembled WGS sequence"/>
</dbReference>
<feature type="domain" description="AMP-binding enzyme C-terminal" evidence="2">
    <location>
        <begin position="456"/>
        <end position="533"/>
    </location>
</feature>
<reference evidence="3 4" key="1">
    <citation type="submission" date="2024-06" db="EMBL/GenBank/DDBJ databases">
        <title>The Natural Products Discovery Center: Release of the First 8490 Sequenced Strains for Exploring Actinobacteria Biosynthetic Diversity.</title>
        <authorList>
            <person name="Kalkreuter E."/>
            <person name="Kautsar S.A."/>
            <person name="Yang D."/>
            <person name="Bader C.D."/>
            <person name="Teijaro C.N."/>
            <person name="Fluegel L."/>
            <person name="Davis C.M."/>
            <person name="Simpson J.R."/>
            <person name="Lauterbach L."/>
            <person name="Steele A.D."/>
            <person name="Gui C."/>
            <person name="Meng S."/>
            <person name="Li G."/>
            <person name="Viehrig K."/>
            <person name="Ye F."/>
            <person name="Su P."/>
            <person name="Kiefer A.F."/>
            <person name="Nichols A."/>
            <person name="Cepeda A.J."/>
            <person name="Yan W."/>
            <person name="Fan B."/>
            <person name="Jiang Y."/>
            <person name="Adhikari A."/>
            <person name="Zheng C.-J."/>
            <person name="Schuster L."/>
            <person name="Cowan T.M."/>
            <person name="Smanski M.J."/>
            <person name="Chevrette M.G."/>
            <person name="De Carvalho L.P.S."/>
            <person name="Shen B."/>
        </authorList>
    </citation>
    <scope>NUCLEOTIDE SEQUENCE [LARGE SCALE GENOMIC DNA]</scope>
    <source>
        <strain evidence="3 4">NPDC019708</strain>
    </source>
</reference>
<evidence type="ECO:0000259" key="2">
    <source>
        <dbReference type="Pfam" id="PF13193"/>
    </source>
</evidence>
<dbReference type="SUPFAM" id="SSF56801">
    <property type="entry name" value="Acetyl-CoA synthetase-like"/>
    <property type="match status" value="1"/>
</dbReference>